<organism evidence="2 3">
    <name type="scientific">Plasmodium ovale curtisi</name>
    <dbReference type="NCBI Taxonomy" id="864141"/>
    <lineage>
        <taxon>Eukaryota</taxon>
        <taxon>Sar</taxon>
        <taxon>Alveolata</taxon>
        <taxon>Apicomplexa</taxon>
        <taxon>Aconoidasida</taxon>
        <taxon>Haemosporida</taxon>
        <taxon>Plasmodiidae</taxon>
        <taxon>Plasmodium</taxon>
        <taxon>Plasmodium (Plasmodium)</taxon>
    </lineage>
</organism>
<reference evidence="2" key="2">
    <citation type="submission" date="2016-05" db="EMBL/GenBank/DDBJ databases">
        <authorList>
            <person name="Lavstsen T."/>
            <person name="Jespersen J.S."/>
        </authorList>
    </citation>
    <scope>NUCLEOTIDE SEQUENCE [LARGE SCALE GENOMIC DNA]</scope>
</reference>
<evidence type="ECO:0000313" key="3">
    <source>
        <dbReference type="Proteomes" id="UP000078546"/>
    </source>
</evidence>
<protein>
    <submittedName>
        <fullName evidence="2">Uncharacterized protein</fullName>
    </submittedName>
</protein>
<evidence type="ECO:0000313" key="4">
    <source>
        <dbReference type="Proteomes" id="UP000078560"/>
    </source>
</evidence>
<dbReference type="EMBL" id="FLQV01000699">
    <property type="protein sequence ID" value="SBS97402.1"/>
    <property type="molecule type" value="Genomic_DNA"/>
</dbReference>
<evidence type="ECO:0000313" key="1">
    <source>
        <dbReference type="EMBL" id="SBS87140.1"/>
    </source>
</evidence>
<gene>
    <name evidence="2" type="ORF">POVCU1_037930</name>
    <name evidence="1" type="ORF">POVCU2_0041080</name>
</gene>
<reference evidence="3 4" key="1">
    <citation type="submission" date="2016-05" db="EMBL/GenBank/DDBJ databases">
        <authorList>
            <person name="Naeem Raeece"/>
        </authorList>
    </citation>
    <scope>NUCLEOTIDE SEQUENCE [LARGE SCALE GENOMIC DNA]</scope>
</reference>
<dbReference type="EMBL" id="FLQU01000546">
    <property type="protein sequence ID" value="SBS87140.1"/>
    <property type="molecule type" value="Genomic_DNA"/>
</dbReference>
<dbReference type="Proteomes" id="UP000078560">
    <property type="component" value="Unassembled WGS sequence"/>
</dbReference>
<dbReference type="Proteomes" id="UP000078546">
    <property type="component" value="Unassembled WGS sequence"/>
</dbReference>
<name>A0A1A8X146_PLAOA</name>
<accession>A0A1A8X146</accession>
<dbReference type="AlphaFoldDB" id="A0A1A8X146"/>
<proteinExistence type="predicted"/>
<evidence type="ECO:0000313" key="2">
    <source>
        <dbReference type="EMBL" id="SBS97402.1"/>
    </source>
</evidence>
<sequence length="68" mass="7690">MQTLRRIVKSGKSKELRTYERAECKRENEKMLKEGATKNPGTYSKCLCIISSCIHKKMPSPSSGKTPD</sequence>